<dbReference type="CDD" id="cd11326">
    <property type="entry name" value="AmyAc_Glg_debranch"/>
    <property type="match status" value="1"/>
</dbReference>
<dbReference type="OrthoDB" id="9761875at2"/>
<evidence type="ECO:0000259" key="5">
    <source>
        <dbReference type="SMART" id="SM00642"/>
    </source>
</evidence>
<name>U5DPQ4_9CHRO</name>
<dbReference type="EC" id="3.2.1.-" evidence="6"/>
<dbReference type="Pfam" id="PF02922">
    <property type="entry name" value="CBM_48"/>
    <property type="match status" value="1"/>
</dbReference>
<reference evidence="6 7" key="1">
    <citation type="submission" date="2013-05" db="EMBL/GenBank/DDBJ databases">
        <title>Draft genome sequence of Rubidibacter lacunae KORDI 51-2.</title>
        <authorList>
            <person name="Choi D.H."/>
            <person name="Noh J.H."/>
            <person name="Kwon K.-K."/>
            <person name="Lee J.-H."/>
            <person name="Ryu J.-Y."/>
        </authorList>
    </citation>
    <scope>NUCLEOTIDE SEQUENCE [LARGE SCALE GENOMIC DNA]</scope>
    <source>
        <strain evidence="6 7">KORDI 51-2</strain>
    </source>
</reference>
<comment type="caution">
    <text evidence="6">The sequence shown here is derived from an EMBL/GenBank/DDBJ whole genome shotgun (WGS) entry which is preliminary data.</text>
</comment>
<dbReference type="RefSeq" id="WP_022604318.1">
    <property type="nucleotide sequence ID" value="NZ_ASSJ01000006.1"/>
</dbReference>
<dbReference type="SUPFAM" id="SSF81296">
    <property type="entry name" value="E set domains"/>
    <property type="match status" value="1"/>
</dbReference>
<dbReference type="InterPro" id="IPR013780">
    <property type="entry name" value="Glyco_hydro_b"/>
</dbReference>
<dbReference type="Pfam" id="PF00128">
    <property type="entry name" value="Alpha-amylase"/>
    <property type="match status" value="1"/>
</dbReference>
<sequence length="698" mass="78811">MNSTTAKPKYTISGGSSYPLGATVKPDGINFSLFSERATQVELLLFEHHDAVEPFQIVSFDPNAHRTFHFWHVFVEGLPAGTHYAYRVNGPTDASQGDRFDSEKVLLDPYAKGNNKTLWNRGKACVPGDNMAASMRCVAIDTDNYDWEGDRPLGRPINESIIYELHVGGFTRSPSSGVKHPGTFAGLREKIPYLQALGITAVELLPIFEFDSTDVLRTVNGQELHNYWGYSTMSYFAPHPTYCVNPETGDHVREFRDLVKALHRAGIEVILDVVFNHTDEGNHQGPTFSFRGIDNRTYYYLVPGNRQYYYDYTGCGNTFNCNHPIGEKLILDCLRYWVKEMHVDGFRFDEGSVLSRGEDGTPLEHPPAIWAIELDEDLAHTKVIAEAWDAAGLYQIGYFPGYRWAEWNGKYRDAIRRFVKGDPGLVGEVASRLAGSADLYQWRGHSPVNSVNFIVAHDGFTLYDLVAYNNKHNEANGEGNNDGINENLSWNCGAEGPTDDRWIEDLRRRQLKNFATILLVSQGTPMLVMGDEVGRTQNGNNNAYCQDNELSWFDWKQVEENQDLLRFWQIAMGRRRHFKELVRSRYFTGAVNNRGVADITWHGTELGQPGWDDPQSRSLAFTLGGFGDDPDVHVMLNMYWDSLSFALPSIPGRQWHRSVDTALPSPQDITPLGKEIPITDSRYLLTARSVVILDAKPV</sequence>
<dbReference type="Gene3D" id="2.60.40.1180">
    <property type="entry name" value="Golgi alpha-mannosidase II"/>
    <property type="match status" value="1"/>
</dbReference>
<evidence type="ECO:0000256" key="3">
    <source>
        <dbReference type="ARBA" id="ARBA00022946"/>
    </source>
</evidence>
<dbReference type="InterPro" id="IPR011837">
    <property type="entry name" value="Glycogen_debranch_GlgX"/>
</dbReference>
<dbReference type="FunCoup" id="U5DPQ4">
    <property type="interactions" value="152"/>
</dbReference>
<evidence type="ECO:0000256" key="1">
    <source>
        <dbReference type="ARBA" id="ARBA00008061"/>
    </source>
</evidence>
<dbReference type="GO" id="GO:0004135">
    <property type="term" value="F:amylo-alpha-1,6-glucosidase activity"/>
    <property type="evidence" value="ECO:0007669"/>
    <property type="project" value="InterPro"/>
</dbReference>
<dbReference type="SUPFAM" id="SSF51011">
    <property type="entry name" value="Glycosyl hydrolase domain"/>
    <property type="match status" value="1"/>
</dbReference>
<evidence type="ECO:0000256" key="2">
    <source>
        <dbReference type="ARBA" id="ARBA00022801"/>
    </source>
</evidence>
<dbReference type="InterPro" id="IPR006047">
    <property type="entry name" value="GH13_cat_dom"/>
</dbReference>
<dbReference type="GO" id="GO:0005980">
    <property type="term" value="P:glycogen catabolic process"/>
    <property type="evidence" value="ECO:0007669"/>
    <property type="project" value="InterPro"/>
</dbReference>
<proteinExistence type="inferred from homology"/>
<dbReference type="NCBIfam" id="TIGR02100">
    <property type="entry name" value="glgX_debranch"/>
    <property type="match status" value="1"/>
</dbReference>
<dbReference type="InterPro" id="IPR048650">
    <property type="entry name" value="ISOA1-3-like_C"/>
</dbReference>
<evidence type="ECO:0000313" key="7">
    <source>
        <dbReference type="Proteomes" id="UP000016960"/>
    </source>
</evidence>
<dbReference type="EMBL" id="ASSJ01000006">
    <property type="protein sequence ID" value="ERN42847.1"/>
    <property type="molecule type" value="Genomic_DNA"/>
</dbReference>
<dbReference type="eggNOG" id="COG1523">
    <property type="taxonomic scope" value="Bacteria"/>
</dbReference>
<dbReference type="GO" id="GO:0019156">
    <property type="term" value="F:isoamylase activity"/>
    <property type="evidence" value="ECO:0007669"/>
    <property type="project" value="UniProtKB-ARBA"/>
</dbReference>
<comment type="similarity">
    <text evidence="1">Belongs to the glycosyl hydrolase 13 family.</text>
</comment>
<dbReference type="Proteomes" id="UP000016960">
    <property type="component" value="Unassembled WGS sequence"/>
</dbReference>
<evidence type="ECO:0000256" key="4">
    <source>
        <dbReference type="ARBA" id="ARBA00023295"/>
    </source>
</evidence>
<dbReference type="SUPFAM" id="SSF51445">
    <property type="entry name" value="(Trans)glycosidases"/>
    <property type="match status" value="1"/>
</dbReference>
<dbReference type="AlphaFoldDB" id="U5DPQ4"/>
<dbReference type="Gene3D" id="2.60.40.10">
    <property type="entry name" value="Immunoglobulins"/>
    <property type="match status" value="1"/>
</dbReference>
<gene>
    <name evidence="6" type="ORF">KR51_00004660</name>
</gene>
<dbReference type="InterPro" id="IPR004193">
    <property type="entry name" value="Glyco_hydro_13_N"/>
</dbReference>
<dbReference type="InterPro" id="IPR044505">
    <property type="entry name" value="GlgX_Isoamylase_N_E_set"/>
</dbReference>
<evidence type="ECO:0000313" key="6">
    <source>
        <dbReference type="EMBL" id="ERN42847.1"/>
    </source>
</evidence>
<dbReference type="Gene3D" id="3.20.20.80">
    <property type="entry name" value="Glycosidases"/>
    <property type="match status" value="1"/>
</dbReference>
<keyword evidence="7" id="KW-1185">Reference proteome</keyword>
<dbReference type="CDD" id="cd02856">
    <property type="entry name" value="E_set_GDE_Isoamylase_N"/>
    <property type="match status" value="1"/>
</dbReference>
<keyword evidence="4 6" id="KW-0326">Glycosidase</keyword>
<dbReference type="Pfam" id="PF21156">
    <property type="entry name" value="ISOA1-3_C"/>
    <property type="match status" value="1"/>
</dbReference>
<dbReference type="InParanoid" id="U5DPQ4"/>
<dbReference type="PATRIC" id="fig|582515.4.peg.532"/>
<dbReference type="InterPro" id="IPR017853">
    <property type="entry name" value="GH"/>
</dbReference>
<protein>
    <submittedName>
        <fullName evidence="6">Glycogen debranching enzyme GlgX</fullName>
        <ecNumber evidence="6">3.2.1.-</ecNumber>
    </submittedName>
</protein>
<dbReference type="STRING" id="582515.KR51_00004660"/>
<keyword evidence="3" id="KW-0809">Transit peptide</keyword>
<accession>U5DPQ4</accession>
<dbReference type="PANTHER" id="PTHR43002">
    <property type="entry name" value="GLYCOGEN DEBRANCHING ENZYME"/>
    <property type="match status" value="1"/>
</dbReference>
<keyword evidence="2 6" id="KW-0378">Hydrolase</keyword>
<dbReference type="InterPro" id="IPR013783">
    <property type="entry name" value="Ig-like_fold"/>
</dbReference>
<organism evidence="6 7">
    <name type="scientific">Rubidibacter lacunae KORDI 51-2</name>
    <dbReference type="NCBI Taxonomy" id="582515"/>
    <lineage>
        <taxon>Bacteria</taxon>
        <taxon>Bacillati</taxon>
        <taxon>Cyanobacteriota</taxon>
        <taxon>Cyanophyceae</taxon>
        <taxon>Oscillatoriophycideae</taxon>
        <taxon>Chroococcales</taxon>
        <taxon>Aphanothecaceae</taxon>
        <taxon>Rubidibacter</taxon>
    </lineage>
</organism>
<dbReference type="SMART" id="SM00642">
    <property type="entry name" value="Aamy"/>
    <property type="match status" value="1"/>
</dbReference>
<dbReference type="InterPro" id="IPR014756">
    <property type="entry name" value="Ig_E-set"/>
</dbReference>
<feature type="domain" description="Glycosyl hydrolase family 13 catalytic" evidence="5">
    <location>
        <begin position="164"/>
        <end position="566"/>
    </location>
</feature>
<dbReference type="FunFam" id="3.20.20.80:FF:000054">
    <property type="entry name" value="Glycogen debranching enzyme"/>
    <property type="match status" value="1"/>
</dbReference>